<dbReference type="PANTHER" id="PTHR30087:SF1">
    <property type="entry name" value="HYPOTHETICAL CYTOSOLIC PROTEIN"/>
    <property type="match status" value="1"/>
</dbReference>
<dbReference type="AlphaFoldDB" id="A0AA48HJE0"/>
<sequence>MERILVSACLLGQRVRYDGRGKGLTSDLMALWQSEGRLVPLCPELAGGFGVPRLPAEIAPGATGASVLAGRGAIHDSAGQDVTAGFLAGAAAAVRLARERGCRFALLTEGSPSCGVARVHGGRFDGTMQEGQGVVTAALRQAGLTVFPQTRIADLALALDGAEIRAKPHRS</sequence>
<protein>
    <recommendedName>
        <fullName evidence="3">Purine-nucleoside phosphorylase</fullName>
    </recommendedName>
</protein>
<dbReference type="Proteomes" id="UP001337723">
    <property type="component" value="Chromosome"/>
</dbReference>
<accession>A0AA48HJE0</accession>
<dbReference type="InterPro" id="IPR007553">
    <property type="entry name" value="2-thiour_desulf"/>
</dbReference>
<dbReference type="PANTHER" id="PTHR30087">
    <property type="entry name" value="INNER MEMBRANE PROTEIN"/>
    <property type="match status" value="1"/>
</dbReference>
<evidence type="ECO:0000313" key="2">
    <source>
        <dbReference type="Proteomes" id="UP001337723"/>
    </source>
</evidence>
<reference evidence="1 2" key="1">
    <citation type="submission" date="2023-01" db="EMBL/GenBank/DDBJ databases">
        <title>Complete genome sequence of Roseicyclus marinus strain Dej080120_10.</title>
        <authorList>
            <person name="Ueki S."/>
            <person name="Maruyama F."/>
        </authorList>
    </citation>
    <scope>NUCLEOTIDE SEQUENCE [LARGE SCALE GENOMIC DNA]</scope>
    <source>
        <strain evidence="1 2">Dej080120_10</strain>
    </source>
</reference>
<keyword evidence="2" id="KW-1185">Reference proteome</keyword>
<gene>
    <name evidence="1" type="ORF">MACH21_28560</name>
</gene>
<organism evidence="1 2">
    <name type="scientific">Roseicyclus marinus</name>
    <dbReference type="NCBI Taxonomy" id="2161673"/>
    <lineage>
        <taxon>Bacteria</taxon>
        <taxon>Pseudomonadati</taxon>
        <taxon>Pseudomonadota</taxon>
        <taxon>Alphaproteobacteria</taxon>
        <taxon>Rhodobacterales</taxon>
        <taxon>Roseobacteraceae</taxon>
        <taxon>Roseicyclus</taxon>
    </lineage>
</organism>
<proteinExistence type="predicted"/>
<dbReference type="EMBL" id="AP027266">
    <property type="protein sequence ID" value="BDW86679.1"/>
    <property type="molecule type" value="Genomic_DNA"/>
</dbReference>
<dbReference type="Pfam" id="PF04463">
    <property type="entry name" value="2-thiour_desulf"/>
    <property type="match status" value="1"/>
</dbReference>
<dbReference type="RefSeq" id="WP_338272680.1">
    <property type="nucleotide sequence ID" value="NZ_AP027266.1"/>
</dbReference>
<name>A0AA48HJE0_9RHOB</name>
<evidence type="ECO:0000313" key="1">
    <source>
        <dbReference type="EMBL" id="BDW86679.1"/>
    </source>
</evidence>
<dbReference type="KEGG" id="rmai:MACH21_28560"/>
<evidence type="ECO:0008006" key="3">
    <source>
        <dbReference type="Google" id="ProtNLM"/>
    </source>
</evidence>